<dbReference type="GO" id="GO:0005634">
    <property type="term" value="C:nucleus"/>
    <property type="evidence" value="ECO:0007669"/>
    <property type="project" value="TreeGrafter"/>
</dbReference>
<dbReference type="EMBL" id="VEPZ02001013">
    <property type="protein sequence ID" value="KAE8702053.1"/>
    <property type="molecule type" value="Genomic_DNA"/>
</dbReference>
<evidence type="ECO:0000256" key="1">
    <source>
        <dbReference type="ARBA" id="ARBA00006914"/>
    </source>
</evidence>
<sequence length="692" mass="75681">MVIKLSAAELSRDILQYFVHLIHQKSHVHEDSKRKNSVQTPAAAETDNTSHDLAREVGSQSCGDLFITVPAEVAPPANIRNLKGKPNLMLAISSFGYQILRCPHFAELCWVTSKLKVGPSAEIGGPWKGWPFNSCIIRATNSPDKATVACGSSNTKSKEKFGLVRGLVAVGLTAYKGLYASLREVSSEVRKVLELLVGWINAKVNSGKDRYQYVHILSQVAYLEDMVNNWVYSLQSLDQDLQIKAASPNAFGSQGSYSTCVNDMDRSRSCPESKGPGVNTKESAVQNTDFIDLSKKDDNEEKVELLEEAVQGQGIGISGNTISEEHLNSSPANQPTACVDEQNATNSLHASESTRSRMVERELTAQNKDSIDLNKMVDECVPSHKVEVAAVEEDVVSASLCDNTISLEHRNRSLANDQLCVDEHNRTMPRPSGSVNTGNPMLVGDPRSSKQCNGFAPSKNVLSENGFCSSDELDSVTFSGSGKTCSRINASEIETTITPELGKPDDHEQGKYPDFVSNGTALPAEPETTCFYRCCSGCLHTLLGLMQKLLCKEWKLGDDYWTVDDIYDTVALLSMDLLSTVRKVYGTGCSSNKFDENLRNENHGNLSNCPEWSRCCCKSSEDGLVIPTQCSCHSVGTTSPNIQADLDPEFVYRDGVMVPIDSSKEVSFHCKFDTLCLCSLIVSLSMTKQPSE</sequence>
<gene>
    <name evidence="5" type="ORF">F3Y22_tig00110503pilonHSYRG00664</name>
</gene>
<reference evidence="5" key="1">
    <citation type="submission" date="2019-09" db="EMBL/GenBank/DDBJ databases">
        <title>Draft genome information of white flower Hibiscus syriacus.</title>
        <authorList>
            <person name="Kim Y.-M."/>
        </authorList>
    </citation>
    <scope>NUCLEOTIDE SEQUENCE [LARGE SCALE GENOMIC DNA]</scope>
    <source>
        <strain evidence="5">YM2019G1</strain>
    </source>
</reference>
<name>A0A6A3AE35_HIBSY</name>
<proteinExistence type="inferred from homology"/>
<evidence type="ECO:0000256" key="4">
    <source>
        <dbReference type="SAM" id="MobiDB-lite"/>
    </source>
</evidence>
<dbReference type="Proteomes" id="UP000436088">
    <property type="component" value="Unassembled WGS sequence"/>
</dbReference>
<dbReference type="GO" id="GO:0042393">
    <property type="term" value="F:histone binding"/>
    <property type="evidence" value="ECO:0007669"/>
    <property type="project" value="TreeGrafter"/>
</dbReference>
<dbReference type="GO" id="GO:0016887">
    <property type="term" value="F:ATP hydrolysis activity"/>
    <property type="evidence" value="ECO:0007669"/>
    <property type="project" value="TreeGrafter"/>
</dbReference>
<evidence type="ECO:0000256" key="2">
    <source>
        <dbReference type="ARBA" id="ARBA00022741"/>
    </source>
</evidence>
<dbReference type="GO" id="GO:0003682">
    <property type="term" value="F:chromatin binding"/>
    <property type="evidence" value="ECO:0007669"/>
    <property type="project" value="TreeGrafter"/>
</dbReference>
<dbReference type="AlphaFoldDB" id="A0A6A3AE35"/>
<comment type="caution">
    <text evidence="5">The sequence shown here is derived from an EMBL/GenBank/DDBJ whole genome shotgun (WGS) entry which is preliminary data.</text>
</comment>
<dbReference type="PANTHER" id="PTHR23069">
    <property type="entry name" value="AAA DOMAIN-CONTAINING"/>
    <property type="match status" value="1"/>
</dbReference>
<accession>A0A6A3AE35</accession>
<dbReference type="GO" id="GO:0045815">
    <property type="term" value="P:transcription initiation-coupled chromatin remodeling"/>
    <property type="evidence" value="ECO:0007669"/>
    <property type="project" value="TreeGrafter"/>
</dbReference>
<dbReference type="InterPro" id="IPR045199">
    <property type="entry name" value="ATAD2-like"/>
</dbReference>
<feature type="region of interest" description="Disordered" evidence="4">
    <location>
        <begin position="29"/>
        <end position="51"/>
    </location>
</feature>
<protein>
    <submittedName>
        <fullName evidence="5">2-oxoglutarate and Fe(II)-dependent oxygenase superfamily protein isoform 1</fullName>
    </submittedName>
</protein>
<organism evidence="5 6">
    <name type="scientific">Hibiscus syriacus</name>
    <name type="common">Rose of Sharon</name>
    <dbReference type="NCBI Taxonomy" id="106335"/>
    <lineage>
        <taxon>Eukaryota</taxon>
        <taxon>Viridiplantae</taxon>
        <taxon>Streptophyta</taxon>
        <taxon>Embryophyta</taxon>
        <taxon>Tracheophyta</taxon>
        <taxon>Spermatophyta</taxon>
        <taxon>Magnoliopsida</taxon>
        <taxon>eudicotyledons</taxon>
        <taxon>Gunneridae</taxon>
        <taxon>Pentapetalae</taxon>
        <taxon>rosids</taxon>
        <taxon>malvids</taxon>
        <taxon>Malvales</taxon>
        <taxon>Malvaceae</taxon>
        <taxon>Malvoideae</taxon>
        <taxon>Hibiscus</taxon>
    </lineage>
</organism>
<keyword evidence="6" id="KW-1185">Reference proteome</keyword>
<keyword evidence="2" id="KW-0547">Nucleotide-binding</keyword>
<evidence type="ECO:0000313" key="5">
    <source>
        <dbReference type="EMBL" id="KAE8702053.1"/>
    </source>
</evidence>
<evidence type="ECO:0000313" key="6">
    <source>
        <dbReference type="Proteomes" id="UP000436088"/>
    </source>
</evidence>
<keyword evidence="3" id="KW-0067">ATP-binding</keyword>
<dbReference type="GO" id="GO:0005524">
    <property type="term" value="F:ATP binding"/>
    <property type="evidence" value="ECO:0007669"/>
    <property type="project" value="UniProtKB-KW"/>
</dbReference>
<comment type="similarity">
    <text evidence="1">Belongs to the AAA ATPase family.</text>
</comment>
<dbReference type="GO" id="GO:0006334">
    <property type="term" value="P:nucleosome assembly"/>
    <property type="evidence" value="ECO:0007669"/>
    <property type="project" value="TreeGrafter"/>
</dbReference>
<dbReference type="PANTHER" id="PTHR23069:SF7">
    <property type="entry name" value="P-LOOP CONTAINING NUCLEOSIDE TRIPHOSPHATE HYDROLASES SUPERFAMILY PROTEIN"/>
    <property type="match status" value="1"/>
</dbReference>
<evidence type="ECO:0000256" key="3">
    <source>
        <dbReference type="ARBA" id="ARBA00022840"/>
    </source>
</evidence>
<dbReference type="GO" id="GO:0006337">
    <property type="term" value="P:nucleosome disassembly"/>
    <property type="evidence" value="ECO:0007669"/>
    <property type="project" value="TreeGrafter"/>
</dbReference>